<evidence type="ECO:0000313" key="7">
    <source>
        <dbReference type="EMBL" id="NXF13096.1"/>
    </source>
</evidence>
<evidence type="ECO:0000256" key="3">
    <source>
        <dbReference type="PROSITE-ProRule" id="PRU00290"/>
    </source>
</evidence>
<gene>
    <name evidence="7" type="primary">Vamp5</name>
    <name evidence="7" type="ORF">SMICAP_R14843</name>
</gene>
<dbReference type="EMBL" id="VWYW01001305">
    <property type="protein sequence ID" value="NXF13096.1"/>
    <property type="molecule type" value="Genomic_DNA"/>
</dbReference>
<evidence type="ECO:0000256" key="2">
    <source>
        <dbReference type="ARBA" id="ARBA00046280"/>
    </source>
</evidence>
<dbReference type="InterPro" id="IPR042166">
    <property type="entry name" value="Vamp5"/>
</dbReference>
<evidence type="ECO:0000256" key="5">
    <source>
        <dbReference type="SAM" id="Phobius"/>
    </source>
</evidence>
<evidence type="ECO:0000256" key="1">
    <source>
        <dbReference type="ARBA" id="ARBA00008025"/>
    </source>
</evidence>
<feature type="non-terminal residue" evidence="7">
    <location>
        <position position="1"/>
    </location>
</feature>
<evidence type="ECO:0000256" key="4">
    <source>
        <dbReference type="SAM" id="MobiDB-lite"/>
    </source>
</evidence>
<dbReference type="InterPro" id="IPR001388">
    <property type="entry name" value="Synaptobrevin-like"/>
</dbReference>
<keyword evidence="5" id="KW-0472">Membrane</keyword>
<comment type="subcellular location">
    <subcellularLocation>
        <location evidence="2">Endomembrane system</location>
        <topology evidence="2">Single-pass type IV membrane protein</topology>
    </subcellularLocation>
</comment>
<protein>
    <submittedName>
        <fullName evidence="7">VAMP5 protein</fullName>
    </submittedName>
</protein>
<feature type="region of interest" description="Disordered" evidence="4">
    <location>
        <begin position="108"/>
        <end position="134"/>
    </location>
</feature>
<sequence>SSRSPHAPSSGSPCSHSPLSSMVPCPRCSSRVPIVLSPHGPRVPLSPREPTSPVSSQRVPTVSPHVRVPPCPQAGLARCQREAEEVTELMRQNVARALEREGHLEQLQSRAQDLRHSSEAFRRSTRRVTQQQRRGQRRWRLVALGLGLFLLLLLGLGLALALGLARTPPGTSTVTVTVPAPRGWTEPLPAPRGPH</sequence>
<dbReference type="AlphaFoldDB" id="A0A7K8R897"/>
<keyword evidence="3" id="KW-0175">Coiled coil</keyword>
<dbReference type="Proteomes" id="UP000567624">
    <property type="component" value="Unassembled WGS sequence"/>
</dbReference>
<keyword evidence="8" id="KW-1185">Reference proteome</keyword>
<dbReference type="SUPFAM" id="SSF58038">
    <property type="entry name" value="SNARE fusion complex"/>
    <property type="match status" value="1"/>
</dbReference>
<dbReference type="GO" id="GO:0012505">
    <property type="term" value="C:endomembrane system"/>
    <property type="evidence" value="ECO:0007669"/>
    <property type="project" value="UniProtKB-SubCell"/>
</dbReference>
<dbReference type="InterPro" id="IPR042581">
    <property type="entry name" value="VAMP5_R-SNARE"/>
</dbReference>
<dbReference type="CDD" id="cd15872">
    <property type="entry name" value="R-SNARE_VAMP5"/>
    <property type="match status" value="1"/>
</dbReference>
<evidence type="ECO:0000259" key="6">
    <source>
        <dbReference type="PROSITE" id="PS50892"/>
    </source>
</evidence>
<dbReference type="InterPro" id="IPR042855">
    <property type="entry name" value="V_SNARE_CC"/>
</dbReference>
<dbReference type="PRINTS" id="PR00219">
    <property type="entry name" value="SYNAPTOBREVN"/>
</dbReference>
<feature type="non-terminal residue" evidence="7">
    <location>
        <position position="195"/>
    </location>
</feature>
<feature type="compositionally biased region" description="Basic and acidic residues" evidence="4">
    <location>
        <begin position="112"/>
        <end position="122"/>
    </location>
</feature>
<keyword evidence="5" id="KW-0812">Transmembrane</keyword>
<accession>A0A7K8R897</accession>
<dbReference type="Gene3D" id="1.20.5.110">
    <property type="match status" value="1"/>
</dbReference>
<dbReference type="GO" id="GO:0043001">
    <property type="term" value="P:Golgi to plasma membrane protein transport"/>
    <property type="evidence" value="ECO:0007669"/>
    <property type="project" value="TreeGrafter"/>
</dbReference>
<evidence type="ECO:0000313" key="8">
    <source>
        <dbReference type="Proteomes" id="UP000567624"/>
    </source>
</evidence>
<proteinExistence type="inferred from homology"/>
<dbReference type="PANTHER" id="PTHR47462:SF1">
    <property type="entry name" value="VESICLE-ASSOCIATED MEMBRANE PROTEIN 5"/>
    <property type="match status" value="1"/>
</dbReference>
<dbReference type="PANTHER" id="PTHR47462">
    <property type="entry name" value="VESICLE-ASSOCIATED MEMBRANE PROTEIN 5"/>
    <property type="match status" value="1"/>
</dbReference>
<name>A0A7K8R897_9PASS</name>
<comment type="similarity">
    <text evidence="1">Belongs to the synaptobrevin family.</text>
</comment>
<feature type="domain" description="V-SNARE coiled-coil homology" evidence="6">
    <location>
        <begin position="75"/>
        <end position="140"/>
    </location>
</feature>
<dbReference type="GO" id="GO:0005886">
    <property type="term" value="C:plasma membrane"/>
    <property type="evidence" value="ECO:0007669"/>
    <property type="project" value="TreeGrafter"/>
</dbReference>
<feature type="region of interest" description="Disordered" evidence="4">
    <location>
        <begin position="1"/>
        <end position="67"/>
    </location>
</feature>
<keyword evidence="5" id="KW-1133">Transmembrane helix</keyword>
<feature type="compositionally biased region" description="Low complexity" evidence="4">
    <location>
        <begin position="1"/>
        <end position="21"/>
    </location>
</feature>
<dbReference type="Pfam" id="PF00957">
    <property type="entry name" value="Synaptobrevin"/>
    <property type="match status" value="1"/>
</dbReference>
<feature type="transmembrane region" description="Helical" evidence="5">
    <location>
        <begin position="141"/>
        <end position="165"/>
    </location>
</feature>
<reference evidence="7 8" key="1">
    <citation type="submission" date="2019-09" db="EMBL/GenBank/DDBJ databases">
        <title>Bird 10,000 Genomes (B10K) Project - Family phase.</title>
        <authorList>
            <person name="Zhang G."/>
        </authorList>
    </citation>
    <scope>NUCLEOTIDE SEQUENCE [LARGE SCALE GENOMIC DNA]</scope>
    <source>
        <strain evidence="7">B10K-CU-031-20</strain>
    </source>
</reference>
<comment type="caution">
    <text evidence="7">The sequence shown here is derived from an EMBL/GenBank/DDBJ whole genome shotgun (WGS) entry which is preliminary data.</text>
</comment>
<organism evidence="7 8">
    <name type="scientific">Smithornis capensis</name>
    <dbReference type="NCBI Taxonomy" id="363769"/>
    <lineage>
        <taxon>Eukaryota</taxon>
        <taxon>Metazoa</taxon>
        <taxon>Chordata</taxon>
        <taxon>Craniata</taxon>
        <taxon>Vertebrata</taxon>
        <taxon>Euteleostomi</taxon>
        <taxon>Archelosauria</taxon>
        <taxon>Archosauria</taxon>
        <taxon>Dinosauria</taxon>
        <taxon>Saurischia</taxon>
        <taxon>Theropoda</taxon>
        <taxon>Coelurosauria</taxon>
        <taxon>Aves</taxon>
        <taxon>Neognathae</taxon>
        <taxon>Neoaves</taxon>
        <taxon>Telluraves</taxon>
        <taxon>Australaves</taxon>
        <taxon>Passeriformes</taxon>
        <taxon>Eurylaimidae</taxon>
        <taxon>Smithornis</taxon>
    </lineage>
</organism>
<dbReference type="PROSITE" id="PS50892">
    <property type="entry name" value="V_SNARE"/>
    <property type="match status" value="1"/>
</dbReference>